<proteinExistence type="predicted"/>
<dbReference type="InterPro" id="IPR028212">
    <property type="entry name" value="GHL6"/>
</dbReference>
<dbReference type="GO" id="GO:0004565">
    <property type="term" value="F:beta-galactosidase activity"/>
    <property type="evidence" value="ECO:0007669"/>
    <property type="project" value="InterPro"/>
</dbReference>
<organism evidence="2 3">
    <name type="scientific">Oligosphaera ethanolica</name>
    <dbReference type="NCBI Taxonomy" id="760260"/>
    <lineage>
        <taxon>Bacteria</taxon>
        <taxon>Pseudomonadati</taxon>
        <taxon>Lentisphaerota</taxon>
        <taxon>Oligosphaeria</taxon>
        <taxon>Oligosphaerales</taxon>
        <taxon>Oligosphaeraceae</taxon>
        <taxon>Oligosphaera</taxon>
    </lineage>
</organism>
<dbReference type="RefSeq" id="WP_307264098.1">
    <property type="nucleotide sequence ID" value="NZ_JAUSVL010000001.1"/>
</dbReference>
<dbReference type="EMBL" id="JAUSVL010000001">
    <property type="protein sequence ID" value="MDQ0291382.1"/>
    <property type="molecule type" value="Genomic_DNA"/>
</dbReference>
<reference evidence="2" key="1">
    <citation type="submission" date="2023-07" db="EMBL/GenBank/DDBJ databases">
        <title>Genomic Encyclopedia of Type Strains, Phase IV (KMG-IV): sequencing the most valuable type-strain genomes for metagenomic binning, comparative biology and taxonomic classification.</title>
        <authorList>
            <person name="Goeker M."/>
        </authorList>
    </citation>
    <scope>NUCLEOTIDE SEQUENCE</scope>
    <source>
        <strain evidence="2">DSM 24202</strain>
    </source>
</reference>
<dbReference type="AlphaFoldDB" id="A0AAE3VIK0"/>
<dbReference type="Pfam" id="PF14871">
    <property type="entry name" value="GHL6"/>
    <property type="match status" value="1"/>
</dbReference>
<dbReference type="CDD" id="cd03143">
    <property type="entry name" value="A4_beta-galactosidase_middle_domain"/>
    <property type="match status" value="1"/>
</dbReference>
<sequence>MHHLRFRQVHLDFHTSPVIPCIGLGFDKDEWQATLRAGHVDSITLFAKCHHGWHYHLTQVGKLHPNLSFDLLRAQFDACKEININAPIYLSAGLDDAILEDHPEWQCQYVDGTTLSASVASPLRPGFHRVCFNSPYTDYLVEQIKETLSLFPNCDGIFLDIISQPDCCCVNCMRIMHENGLNPLVAADRQKCSRMALEHYYQLTTQAVTADNPDMPVFHNSGHITPGRREQLKKYFSHLELESLPTGGWGYDHFPLSAKYVQTLDFDFLGMTGKFHTTWGEFGGFKHPNALRYECAAMMAFGAKCSVGDQLHPSGKLDESTYDLIGAAYAEVEAKEPWCDNVSNVAEIGLLTAAAVNGSSARDIPGDIGAGRILLEGHFLFDVIDGDADFKKYRVLILPDEVAITPALKKRLDTYLAKGGKLLLSGASGVDADGAFMFDIGAKTDGISPYRPDYVLLNDLVRPASVRSPMVMYLPSRRLKVTEGTSLGDIYDPYFNRTDHGHFCSHQHTPNQPQESGYAAGVKHGNILYLAHPVFSIYRGWGNVPLAEYARNAIRLLLGETQLETNLPSTARVSLMEQPAEKRAVLHLLYANTINRGGPLNVNGVTSRGAIEVIEELLPLHDVKVTIKPRKSVKKLTLEPQGTGVLFSVAEDGRISFKLDQFTCHQMVVMHY</sequence>
<dbReference type="SUPFAM" id="SSF51445">
    <property type="entry name" value="(Trans)glycosidases"/>
    <property type="match status" value="1"/>
</dbReference>
<comment type="caution">
    <text evidence="2">The sequence shown here is derived from an EMBL/GenBank/DDBJ whole genome shotgun (WGS) entry which is preliminary data.</text>
</comment>
<dbReference type="InterPro" id="IPR017853">
    <property type="entry name" value="GH"/>
</dbReference>
<accession>A0AAE3VIK0</accession>
<dbReference type="GO" id="GO:0005975">
    <property type="term" value="P:carbohydrate metabolic process"/>
    <property type="evidence" value="ECO:0007669"/>
    <property type="project" value="InterPro"/>
</dbReference>
<dbReference type="SUPFAM" id="SSF52317">
    <property type="entry name" value="Class I glutamine amidotransferase-like"/>
    <property type="match status" value="1"/>
</dbReference>
<gene>
    <name evidence="2" type="ORF">J3R75_003489</name>
</gene>
<dbReference type="Gene3D" id="3.40.50.880">
    <property type="match status" value="1"/>
</dbReference>
<name>A0AAE3VIK0_9BACT</name>
<dbReference type="Proteomes" id="UP001238163">
    <property type="component" value="Unassembled WGS sequence"/>
</dbReference>
<dbReference type="InterPro" id="IPR013738">
    <property type="entry name" value="Beta_galactosidase_Trimer"/>
</dbReference>
<evidence type="ECO:0000259" key="1">
    <source>
        <dbReference type="Pfam" id="PF08532"/>
    </source>
</evidence>
<evidence type="ECO:0000313" key="2">
    <source>
        <dbReference type="EMBL" id="MDQ0291382.1"/>
    </source>
</evidence>
<dbReference type="Gene3D" id="3.20.20.80">
    <property type="entry name" value="Glycosidases"/>
    <property type="match status" value="1"/>
</dbReference>
<dbReference type="Pfam" id="PF08532">
    <property type="entry name" value="Glyco_hydro_42M"/>
    <property type="match status" value="1"/>
</dbReference>
<feature type="domain" description="Beta-galactosidase trimerisation" evidence="1">
    <location>
        <begin position="380"/>
        <end position="431"/>
    </location>
</feature>
<evidence type="ECO:0000313" key="3">
    <source>
        <dbReference type="Proteomes" id="UP001238163"/>
    </source>
</evidence>
<protein>
    <recommendedName>
        <fullName evidence="1">Beta-galactosidase trimerisation domain-containing protein</fullName>
    </recommendedName>
</protein>
<dbReference type="InterPro" id="IPR029062">
    <property type="entry name" value="Class_I_gatase-like"/>
</dbReference>
<keyword evidence="3" id="KW-1185">Reference proteome</keyword>